<keyword evidence="5" id="KW-1185">Reference proteome</keyword>
<dbReference type="PANTHER" id="PTHR44196:SF1">
    <property type="entry name" value="DEHYDROGENASE_REDUCTASE SDR FAMILY MEMBER 7B"/>
    <property type="match status" value="1"/>
</dbReference>
<comment type="caution">
    <text evidence="4">The sequence shown here is derived from an EMBL/GenBank/DDBJ whole genome shotgun (WGS) entry which is preliminary data.</text>
</comment>
<dbReference type="InterPro" id="IPR036291">
    <property type="entry name" value="NAD(P)-bd_dom_sf"/>
</dbReference>
<dbReference type="InterPro" id="IPR002347">
    <property type="entry name" value="SDR_fam"/>
</dbReference>
<organism evidence="4 5">
    <name type="scientific">Streptomyces chengmaiensis</name>
    <dbReference type="NCBI Taxonomy" id="3040919"/>
    <lineage>
        <taxon>Bacteria</taxon>
        <taxon>Bacillati</taxon>
        <taxon>Actinomycetota</taxon>
        <taxon>Actinomycetes</taxon>
        <taxon>Kitasatosporales</taxon>
        <taxon>Streptomycetaceae</taxon>
        <taxon>Streptomyces</taxon>
    </lineage>
</organism>
<proteinExistence type="inferred from homology"/>
<dbReference type="Gene3D" id="3.40.50.720">
    <property type="entry name" value="NAD(P)-binding Rossmann-like Domain"/>
    <property type="match status" value="1"/>
</dbReference>
<accession>A0ABT6HPJ8</accession>
<dbReference type="SUPFAM" id="SSF51735">
    <property type="entry name" value="NAD(P)-binding Rossmann-fold domains"/>
    <property type="match status" value="1"/>
</dbReference>
<keyword evidence="2" id="KW-0560">Oxidoreductase</keyword>
<dbReference type="Pfam" id="PF00106">
    <property type="entry name" value="adh_short"/>
    <property type="match status" value="1"/>
</dbReference>
<evidence type="ECO:0000256" key="1">
    <source>
        <dbReference type="ARBA" id="ARBA00006484"/>
    </source>
</evidence>
<evidence type="ECO:0000313" key="4">
    <source>
        <dbReference type="EMBL" id="MDH2390256.1"/>
    </source>
</evidence>
<evidence type="ECO:0000313" key="5">
    <source>
        <dbReference type="Proteomes" id="UP001223144"/>
    </source>
</evidence>
<dbReference type="EMBL" id="JARWBG010000016">
    <property type="protein sequence ID" value="MDH2390256.1"/>
    <property type="molecule type" value="Genomic_DNA"/>
</dbReference>
<dbReference type="PRINTS" id="PR00080">
    <property type="entry name" value="SDRFAMILY"/>
</dbReference>
<dbReference type="PRINTS" id="PR00081">
    <property type="entry name" value="GDHRDH"/>
</dbReference>
<dbReference type="PANTHER" id="PTHR44196">
    <property type="entry name" value="DEHYDROGENASE/REDUCTASE SDR FAMILY MEMBER 7B"/>
    <property type="match status" value="1"/>
</dbReference>
<evidence type="ECO:0000256" key="2">
    <source>
        <dbReference type="ARBA" id="ARBA00023002"/>
    </source>
</evidence>
<dbReference type="PROSITE" id="PS00061">
    <property type="entry name" value="ADH_SHORT"/>
    <property type="match status" value="1"/>
</dbReference>
<protein>
    <submittedName>
        <fullName evidence="4">SDR family NAD(P)-dependent oxidoreductase</fullName>
    </submittedName>
</protein>
<dbReference type="InterPro" id="IPR020904">
    <property type="entry name" value="Sc_DH/Rdtase_CS"/>
</dbReference>
<name>A0ABT6HPJ8_9ACTN</name>
<reference evidence="4 5" key="1">
    <citation type="submission" date="2023-04" db="EMBL/GenBank/DDBJ databases">
        <title>Streptomyces chengmaiensis sp. nov. isolated from the stem of mangrove plant in Hainan.</title>
        <authorList>
            <person name="Huang X."/>
            <person name="Zhou S."/>
            <person name="Chu X."/>
            <person name="Xie Y."/>
            <person name="Lin Y."/>
        </authorList>
    </citation>
    <scope>NUCLEOTIDE SEQUENCE [LARGE SCALE GENOMIC DNA]</scope>
    <source>
        <strain evidence="4 5">HNM0663</strain>
    </source>
</reference>
<evidence type="ECO:0000256" key="3">
    <source>
        <dbReference type="RuleBase" id="RU000363"/>
    </source>
</evidence>
<gene>
    <name evidence="4" type="ORF">QCN29_15940</name>
</gene>
<sequence length="261" mass="27789">MRGRPAGEPADRPVALITGASSGIGAAVAARFAADDKRAWRLLLHGRDRQRLGLLAARTHGSAVPADLTDPAAVQRLSHAVLEDADHVDVLVASAGVGWSGPFVAMPHKAIDEVLSVDFAALVHLVRAVLPRMVERGSGQLVLIGSIAGAVGVRDEAVYSAAKSALGVFADSLRYELRGTGVHVCLVVPGIVDTPFFARRGTPRPTKVRAVSPAQVADEVWRAVTSGRRRQEIFIPRWLRLPARLYGATPGLFRRLAGRFG</sequence>
<dbReference type="Proteomes" id="UP001223144">
    <property type="component" value="Unassembled WGS sequence"/>
</dbReference>
<comment type="similarity">
    <text evidence="1 3">Belongs to the short-chain dehydrogenases/reductases (SDR) family.</text>
</comment>